<evidence type="ECO:0000256" key="2">
    <source>
        <dbReference type="ARBA" id="ARBA00022448"/>
    </source>
</evidence>
<evidence type="ECO:0000313" key="6">
    <source>
        <dbReference type="EMBL" id="KAG7661236.1"/>
    </source>
</evidence>
<keyword evidence="7" id="KW-1185">Reference proteome</keyword>
<dbReference type="InterPro" id="IPR039462">
    <property type="entry name" value="Nup159/Nup146_N"/>
</dbReference>
<feature type="compositionally biased region" description="Polar residues" evidence="4">
    <location>
        <begin position="607"/>
        <end position="622"/>
    </location>
</feature>
<name>A0A8J5Q6W4_9ASCO</name>
<evidence type="ECO:0000256" key="1">
    <source>
        <dbReference type="ARBA" id="ARBA00004123"/>
    </source>
</evidence>
<dbReference type="Pfam" id="PF16755">
    <property type="entry name" value="Beta-prop_NUP159_NUP214"/>
    <property type="match status" value="1"/>
</dbReference>
<gene>
    <name evidence="6" type="ORF">J8A68_005232</name>
</gene>
<dbReference type="OrthoDB" id="248320at2759"/>
<feature type="region of interest" description="Disordered" evidence="4">
    <location>
        <begin position="584"/>
        <end position="670"/>
    </location>
</feature>
<keyword evidence="3" id="KW-0539">Nucleus</keyword>
<accession>A0A8J5Q6W4</accession>
<sequence>MSSLEEIISEDLGFKLDTSSHGFDLFDSPIDLETYGNQDLKLLAINDDDQLIATSNIKSLKIISSGELDNVTTFDQEFEITQIHFNSDNSKLYILNSNIIQSLSLADYKNGAYEFNSLNVLDSSISGILPSPFSTDKLLALTIDNQLYLIDNTKSELIASNVSAYCWDNTGNYIHATKGEATTLNSKKIEFEEDPIDSQIVSLFSLNKFIVAVYDKCDAELDDHDVRSYIFEEKADYYLAMNADFAPAFGSVARSLTYYSSNISDWIESQTFDFVTSSLAIEISTLSTTTNSHIPEIMGQSEDIYRAQFPIDEDSGDDCSPVGMALSINELNSEVLEPCQGVDKSVGKLPKVYCLLHTGKLITWWVFHKHSLLNAEVSLERAIEFKKKSSSTGVAPAEAKEDKIENPFESAADAWEKAKEPYSPVSTSIEPSSAFGKQPSTAFGAQTIEKPSDQDQKGNTRPSLGDSGFVKKEASPFGSTGFGSTGFAQSQAQKAAGFGGSTGFGAAGFGSVGFGGGASSFGNQSSLAGKSSFGSFANQASGFGNVKGSSIFGANENKGASPFAGIAENKTIFRTSKPVSDASPFANLTGGTKPEKPIESPFARLGKSTSENKGPSAITTLKTPIPTESPFAAFKQAAAEGERATPVSGSESMEDEEEDEVSDDDEFDEQSYEDLGKEEEFDDILGSMSINEAPAVTSKSPIINANVPEVSKAKVEPKAETPISAKETQVTPEAESEGPIAPAEFLVFDGLTTNAQTSQDSIMNEMNKLVQVTEANLKVLGENSKSLGEFITEHEKDSIIEDLKDVEYWRMSHISKLSSILQETHKPLAKLNEDLKAQESMLNDLSITVQKRLHQKAKLDKLYSHLALLQDELTNQSQLKHRPLDIQSDIMRTKLREKITNIKKLEAELLSKMMPIKAKDSFTSETIQNVERVIFRLNYEITEHGKQEEDLAKEMEKLQLETSRRVSLPMLSNSSSSSKLRLRQKLLKSPPRIYNTNDDN</sequence>
<evidence type="ECO:0000313" key="7">
    <source>
        <dbReference type="Proteomes" id="UP000694255"/>
    </source>
</evidence>
<feature type="region of interest" description="Disordered" evidence="4">
    <location>
        <begin position="967"/>
        <end position="1000"/>
    </location>
</feature>
<keyword evidence="2" id="KW-0813">Transport</keyword>
<feature type="domain" description="Nucleoporin Nup159/Nup146 N-terminal" evidence="5">
    <location>
        <begin position="73"/>
        <end position="361"/>
    </location>
</feature>
<dbReference type="GeneID" id="73472032"/>
<comment type="caution">
    <text evidence="6">The sequence shown here is derived from an EMBL/GenBank/DDBJ whole genome shotgun (WGS) entry which is preliminary data.</text>
</comment>
<organism evidence="6 7">
    <name type="scientific">[Candida] subhashii</name>
    <dbReference type="NCBI Taxonomy" id="561895"/>
    <lineage>
        <taxon>Eukaryota</taxon>
        <taxon>Fungi</taxon>
        <taxon>Dikarya</taxon>
        <taxon>Ascomycota</taxon>
        <taxon>Saccharomycotina</taxon>
        <taxon>Pichiomycetes</taxon>
        <taxon>Debaryomycetaceae</taxon>
        <taxon>Spathaspora</taxon>
    </lineage>
</organism>
<comment type="subcellular location">
    <subcellularLocation>
        <location evidence="1">Nucleus</location>
    </subcellularLocation>
</comment>
<evidence type="ECO:0000256" key="4">
    <source>
        <dbReference type="SAM" id="MobiDB-lite"/>
    </source>
</evidence>
<feature type="region of interest" description="Disordered" evidence="4">
    <location>
        <begin position="718"/>
        <end position="737"/>
    </location>
</feature>
<proteinExistence type="predicted"/>
<dbReference type="EMBL" id="JAGSYN010000223">
    <property type="protein sequence ID" value="KAG7661236.1"/>
    <property type="molecule type" value="Genomic_DNA"/>
</dbReference>
<reference evidence="6 7" key="1">
    <citation type="journal article" date="2021" name="DNA Res.">
        <title>Genome analysis of Candida subhashii reveals its hybrid nature and dual mitochondrial genome conformations.</title>
        <authorList>
            <person name="Mixao V."/>
            <person name="Hegedusova E."/>
            <person name="Saus E."/>
            <person name="Pryszcz L.P."/>
            <person name="Cillingova A."/>
            <person name="Nosek J."/>
            <person name="Gabaldon T."/>
        </authorList>
    </citation>
    <scope>NUCLEOTIDE SEQUENCE [LARGE SCALE GENOMIC DNA]</scope>
    <source>
        <strain evidence="6 7">CBS 10753</strain>
    </source>
</reference>
<feature type="compositionally biased region" description="Low complexity" evidence="4">
    <location>
        <begin position="967"/>
        <end position="979"/>
    </location>
</feature>
<evidence type="ECO:0000256" key="3">
    <source>
        <dbReference type="ARBA" id="ARBA00023242"/>
    </source>
</evidence>
<protein>
    <submittedName>
        <fullName evidence="6">NUP159</fullName>
    </submittedName>
</protein>
<dbReference type="GO" id="GO:0005634">
    <property type="term" value="C:nucleus"/>
    <property type="evidence" value="ECO:0007669"/>
    <property type="project" value="UniProtKB-SubCell"/>
</dbReference>
<dbReference type="Proteomes" id="UP000694255">
    <property type="component" value="Unassembled WGS sequence"/>
</dbReference>
<dbReference type="AlphaFoldDB" id="A0A8J5Q6W4"/>
<feature type="compositionally biased region" description="Acidic residues" evidence="4">
    <location>
        <begin position="652"/>
        <end position="670"/>
    </location>
</feature>
<evidence type="ECO:0000259" key="5">
    <source>
        <dbReference type="Pfam" id="PF16755"/>
    </source>
</evidence>
<dbReference type="RefSeq" id="XP_049261469.1">
    <property type="nucleotide sequence ID" value="XM_049409276.1"/>
</dbReference>
<feature type="region of interest" description="Disordered" evidence="4">
    <location>
        <begin position="417"/>
        <end position="470"/>
    </location>
</feature>